<dbReference type="GO" id="GO:0070888">
    <property type="term" value="F:E-box binding"/>
    <property type="evidence" value="ECO:0007669"/>
    <property type="project" value="TreeGrafter"/>
</dbReference>
<feature type="non-terminal residue" evidence="7">
    <location>
        <position position="1"/>
    </location>
</feature>
<feature type="compositionally biased region" description="Low complexity" evidence="5">
    <location>
        <begin position="136"/>
        <end position="154"/>
    </location>
</feature>
<evidence type="ECO:0000256" key="4">
    <source>
        <dbReference type="ARBA" id="ARBA00023242"/>
    </source>
</evidence>
<dbReference type="CDD" id="cd18954">
    <property type="entry name" value="bHLH_TS_bHLHe22_bHLHb5"/>
    <property type="match status" value="1"/>
</dbReference>
<organism evidence="7 8">
    <name type="scientific">Trichomalopsis sarcophagae</name>
    <dbReference type="NCBI Taxonomy" id="543379"/>
    <lineage>
        <taxon>Eukaryota</taxon>
        <taxon>Metazoa</taxon>
        <taxon>Ecdysozoa</taxon>
        <taxon>Arthropoda</taxon>
        <taxon>Hexapoda</taxon>
        <taxon>Insecta</taxon>
        <taxon>Pterygota</taxon>
        <taxon>Neoptera</taxon>
        <taxon>Endopterygota</taxon>
        <taxon>Hymenoptera</taxon>
        <taxon>Apocrita</taxon>
        <taxon>Proctotrupomorpha</taxon>
        <taxon>Chalcidoidea</taxon>
        <taxon>Pteromalidae</taxon>
        <taxon>Pteromalinae</taxon>
        <taxon>Trichomalopsis</taxon>
    </lineage>
</organism>
<gene>
    <name evidence="7" type="ORF">TSAR_011871</name>
</gene>
<evidence type="ECO:0000259" key="6">
    <source>
        <dbReference type="PROSITE" id="PS50888"/>
    </source>
</evidence>
<name>A0A232EVK5_9HYME</name>
<dbReference type="FunFam" id="4.10.280.10:FF:000026">
    <property type="entry name" value="Basic helix-loop-helix family, member e23"/>
    <property type="match status" value="1"/>
</dbReference>
<evidence type="ECO:0000256" key="5">
    <source>
        <dbReference type="SAM" id="MobiDB-lite"/>
    </source>
</evidence>
<dbReference type="AlphaFoldDB" id="A0A232EVK5"/>
<dbReference type="OrthoDB" id="10011855at2759"/>
<feature type="compositionally biased region" description="Low complexity" evidence="5">
    <location>
        <begin position="45"/>
        <end position="59"/>
    </location>
</feature>
<protein>
    <recommendedName>
        <fullName evidence="6">BHLH domain-containing protein</fullName>
    </recommendedName>
</protein>
<evidence type="ECO:0000313" key="7">
    <source>
        <dbReference type="EMBL" id="OXU22393.1"/>
    </source>
</evidence>
<accession>A0A232EVK5</accession>
<dbReference type="GO" id="GO:0005634">
    <property type="term" value="C:nucleus"/>
    <property type="evidence" value="ECO:0007669"/>
    <property type="project" value="UniProtKB-SubCell"/>
</dbReference>
<keyword evidence="3" id="KW-0804">Transcription</keyword>
<dbReference type="InterPro" id="IPR011598">
    <property type="entry name" value="bHLH_dom"/>
</dbReference>
<feature type="region of interest" description="Disordered" evidence="5">
    <location>
        <begin position="1"/>
        <end position="185"/>
    </location>
</feature>
<dbReference type="GO" id="GO:0000981">
    <property type="term" value="F:DNA-binding transcription factor activity, RNA polymerase II-specific"/>
    <property type="evidence" value="ECO:0007669"/>
    <property type="project" value="TreeGrafter"/>
</dbReference>
<dbReference type="GO" id="GO:0007423">
    <property type="term" value="P:sensory organ development"/>
    <property type="evidence" value="ECO:0007669"/>
    <property type="project" value="TreeGrafter"/>
</dbReference>
<dbReference type="InterPro" id="IPR036638">
    <property type="entry name" value="HLH_DNA-bd_sf"/>
</dbReference>
<keyword evidence="8" id="KW-1185">Reference proteome</keyword>
<feature type="domain" description="BHLH" evidence="6">
    <location>
        <begin position="183"/>
        <end position="237"/>
    </location>
</feature>
<dbReference type="SMART" id="SM00353">
    <property type="entry name" value="HLH"/>
    <property type="match status" value="1"/>
</dbReference>
<feature type="region of interest" description="Disordered" evidence="5">
    <location>
        <begin position="283"/>
        <end position="323"/>
    </location>
</feature>
<dbReference type="Proteomes" id="UP000215335">
    <property type="component" value="Unassembled WGS sequence"/>
</dbReference>
<evidence type="ECO:0000256" key="2">
    <source>
        <dbReference type="ARBA" id="ARBA00023015"/>
    </source>
</evidence>
<comment type="subcellular location">
    <subcellularLocation>
        <location evidence="1">Nucleus</location>
    </subcellularLocation>
</comment>
<feature type="compositionally biased region" description="Basic and acidic residues" evidence="5">
    <location>
        <begin position="155"/>
        <end position="165"/>
    </location>
</feature>
<dbReference type="Gene3D" id="4.10.280.10">
    <property type="entry name" value="Helix-loop-helix DNA-binding domain"/>
    <property type="match status" value="1"/>
</dbReference>
<feature type="compositionally biased region" description="Basic and acidic residues" evidence="5">
    <location>
        <begin position="33"/>
        <end position="44"/>
    </location>
</feature>
<sequence length="323" mass="35547">VDTTSRQHAKEQKSSINGRMRSYDGESSSCEEDERREAMPEAHLQHQPQQQPGPWQRHPAWAWEHRSSQHPLAAHANPSLEPMGYHGGPGGSGHQQQQVIAGHQAPVVYSPSENPQSAPGRRTPLGAVGLGGFYFQQQPAQQQPPQTAHASASSDENRPDHERSGVSRLNCPGKSKTTRQGKSVRLNINARERRRMHDLNDALDELRSVIPYAHSPSVRKLSKIATLLLAKNYILMQGNALEELRRVIAVLQSPHAHTTALPPTPVSYDLLQGFPGKLFQGVQELQGLQPTANPSQQPPPTPQQQQQQQQPSPSEEAPVVDSA</sequence>
<keyword evidence="2" id="KW-0805">Transcription regulation</keyword>
<dbReference type="STRING" id="543379.A0A232EVK5"/>
<dbReference type="PANTHER" id="PTHR19290">
    <property type="entry name" value="BASIC HELIX-LOOP-HELIX PROTEIN NEUROGENIN-RELATED"/>
    <property type="match status" value="1"/>
</dbReference>
<evidence type="ECO:0000313" key="8">
    <source>
        <dbReference type="Proteomes" id="UP000215335"/>
    </source>
</evidence>
<evidence type="ECO:0000256" key="1">
    <source>
        <dbReference type="ARBA" id="ARBA00004123"/>
    </source>
</evidence>
<dbReference type="EMBL" id="NNAY01001979">
    <property type="protein sequence ID" value="OXU22393.1"/>
    <property type="molecule type" value="Genomic_DNA"/>
</dbReference>
<reference evidence="7 8" key="1">
    <citation type="journal article" date="2017" name="Curr. Biol.">
        <title>The Evolution of Venom by Co-option of Single-Copy Genes.</title>
        <authorList>
            <person name="Martinson E.O."/>
            <person name="Mrinalini"/>
            <person name="Kelkar Y.D."/>
            <person name="Chang C.H."/>
            <person name="Werren J.H."/>
        </authorList>
    </citation>
    <scope>NUCLEOTIDE SEQUENCE [LARGE SCALE GENOMIC DNA]</scope>
    <source>
        <strain evidence="7 8">Alberta</strain>
        <tissue evidence="7">Whole body</tissue>
    </source>
</reference>
<keyword evidence="4" id="KW-0539">Nucleus</keyword>
<dbReference type="GO" id="GO:0045944">
    <property type="term" value="P:positive regulation of transcription by RNA polymerase II"/>
    <property type="evidence" value="ECO:0007669"/>
    <property type="project" value="TreeGrafter"/>
</dbReference>
<comment type="caution">
    <text evidence="7">The sequence shown here is derived from an EMBL/GenBank/DDBJ whole genome shotgun (WGS) entry which is preliminary data.</text>
</comment>
<dbReference type="PANTHER" id="PTHR19290:SF104">
    <property type="entry name" value="GH17679P"/>
    <property type="match status" value="1"/>
</dbReference>
<dbReference type="SUPFAM" id="SSF47459">
    <property type="entry name" value="HLH, helix-loop-helix DNA-binding domain"/>
    <property type="match status" value="1"/>
</dbReference>
<dbReference type="InterPro" id="IPR050359">
    <property type="entry name" value="bHLH_transcription_factors"/>
</dbReference>
<feature type="compositionally biased region" description="Low complexity" evidence="5">
    <location>
        <begin position="303"/>
        <end position="317"/>
    </location>
</feature>
<evidence type="ECO:0000256" key="3">
    <source>
        <dbReference type="ARBA" id="ARBA00023163"/>
    </source>
</evidence>
<dbReference type="GO" id="GO:0046983">
    <property type="term" value="F:protein dimerization activity"/>
    <property type="evidence" value="ECO:0007669"/>
    <property type="project" value="InterPro"/>
</dbReference>
<dbReference type="GO" id="GO:0061564">
    <property type="term" value="P:axon development"/>
    <property type="evidence" value="ECO:0007669"/>
    <property type="project" value="TreeGrafter"/>
</dbReference>
<dbReference type="PROSITE" id="PS50888">
    <property type="entry name" value="BHLH"/>
    <property type="match status" value="1"/>
</dbReference>
<dbReference type="Pfam" id="PF00010">
    <property type="entry name" value="HLH"/>
    <property type="match status" value="1"/>
</dbReference>
<proteinExistence type="predicted"/>